<feature type="region of interest" description="Disordered" evidence="1">
    <location>
        <begin position="50"/>
        <end position="94"/>
    </location>
</feature>
<dbReference type="Proteomes" id="UP000294844">
    <property type="component" value="Unassembled WGS sequence"/>
</dbReference>
<evidence type="ECO:0000313" key="6">
    <source>
        <dbReference type="Proteomes" id="UP000295117"/>
    </source>
</evidence>
<protein>
    <submittedName>
        <fullName evidence="2">Uncharacterized protein</fullName>
    </submittedName>
</protein>
<name>A0A4R8RVR2_9MYCO</name>
<evidence type="ECO:0000256" key="1">
    <source>
        <dbReference type="SAM" id="MobiDB-lite"/>
    </source>
</evidence>
<reference evidence="5 6" key="1">
    <citation type="journal article" date="2019" name="Sci. Rep.">
        <title>Extended insight into the Mycobacterium chelonae-abscessus complex through whole genome sequencing of Mycobacterium salmoniphilum outbreak and Mycobacterium salmoniphilum-like strains.</title>
        <authorList>
            <person name="Behra P.R.K."/>
            <person name="Das S."/>
            <person name="Pettersson B.M.F."/>
            <person name="Shirreff L."/>
            <person name="DuCote T."/>
            <person name="Jacobsson K.G."/>
            <person name="Ennis D.G."/>
            <person name="Kirsebom L.A."/>
        </authorList>
    </citation>
    <scope>NUCLEOTIDE SEQUENCE [LARGE SCALE GENOMIC DNA]</scope>
    <source>
        <strain evidence="4 5">CCUG 60883</strain>
        <strain evidence="3 7">CCUG 60885</strain>
        <strain evidence="2 6">DE 4585</strain>
    </source>
</reference>
<evidence type="ECO:0000313" key="4">
    <source>
        <dbReference type="EMBL" id="TEA05746.1"/>
    </source>
</evidence>
<dbReference type="OrthoDB" id="4764533at2"/>
<accession>A0A4R8RVR2</accession>
<sequence length="94" mass="9288" precursor="true">MTAITATSKAISTNASRVVAAAGIGLAILVPSFAAIELTASPTSAVVAGAGNNGSGGNNRDHARLGTGQYTMNNSGPQMRYTPPPSGQFIGGIN</sequence>
<proteinExistence type="predicted"/>
<dbReference type="RefSeq" id="WP_134066667.1">
    <property type="nucleotide sequence ID" value="NZ_PECG01000009.1"/>
</dbReference>
<evidence type="ECO:0000313" key="3">
    <source>
        <dbReference type="EMBL" id="TDZ96651.1"/>
    </source>
</evidence>
<dbReference type="AlphaFoldDB" id="A0A4R8RVR2"/>
<dbReference type="EMBL" id="PECK01000003">
    <property type="protein sequence ID" value="TDZ96651.1"/>
    <property type="molecule type" value="Genomic_DNA"/>
</dbReference>
<evidence type="ECO:0000313" key="7">
    <source>
        <dbReference type="Proteomes" id="UP000295685"/>
    </source>
</evidence>
<feature type="compositionally biased region" description="Polar residues" evidence="1">
    <location>
        <begin position="68"/>
        <end position="77"/>
    </location>
</feature>
<dbReference type="EMBL" id="PECH01000009">
    <property type="protein sequence ID" value="TDZ78552.1"/>
    <property type="molecule type" value="Genomic_DNA"/>
</dbReference>
<evidence type="ECO:0000313" key="2">
    <source>
        <dbReference type="EMBL" id="TDZ78552.1"/>
    </source>
</evidence>
<organism evidence="2 6">
    <name type="scientific">Mycobacteroides salmoniphilum</name>
    <dbReference type="NCBI Taxonomy" id="404941"/>
    <lineage>
        <taxon>Bacteria</taxon>
        <taxon>Bacillati</taxon>
        <taxon>Actinomycetota</taxon>
        <taxon>Actinomycetes</taxon>
        <taxon>Mycobacteriales</taxon>
        <taxon>Mycobacteriaceae</taxon>
        <taxon>Mycobacteroides</taxon>
    </lineage>
</organism>
<gene>
    <name evidence="4" type="ORF">CCUG60883_03052</name>
    <name evidence="3" type="ORF">CCUG60885_02795</name>
    <name evidence="2" type="ORF">DE4585_04389</name>
</gene>
<dbReference type="Proteomes" id="UP000295685">
    <property type="component" value="Unassembled WGS sequence"/>
</dbReference>
<dbReference type="EMBL" id="PECM01000008">
    <property type="protein sequence ID" value="TEA05746.1"/>
    <property type="molecule type" value="Genomic_DNA"/>
</dbReference>
<evidence type="ECO:0000313" key="5">
    <source>
        <dbReference type="Proteomes" id="UP000294844"/>
    </source>
</evidence>
<comment type="caution">
    <text evidence="2">The sequence shown here is derived from an EMBL/GenBank/DDBJ whole genome shotgun (WGS) entry which is preliminary data.</text>
</comment>
<keyword evidence="5" id="KW-1185">Reference proteome</keyword>
<dbReference type="Proteomes" id="UP000295117">
    <property type="component" value="Unassembled WGS sequence"/>
</dbReference>